<keyword evidence="6 10" id="KW-0472">Membrane</keyword>
<dbReference type="Proteomes" id="UP000029273">
    <property type="component" value="Unassembled WGS sequence"/>
</dbReference>
<keyword evidence="3" id="KW-0997">Cell inner membrane</keyword>
<evidence type="ECO:0000256" key="9">
    <source>
        <dbReference type="PROSITE-ProRule" id="PRU00284"/>
    </source>
</evidence>
<dbReference type="AlphaFoldDB" id="A0A1A6C5H7"/>
<dbReference type="EMBL" id="JQSG02000002">
    <property type="protein sequence ID" value="OBS09817.1"/>
    <property type="molecule type" value="Genomic_DNA"/>
</dbReference>
<dbReference type="GO" id="GO:0007165">
    <property type="term" value="P:signal transduction"/>
    <property type="evidence" value="ECO:0007669"/>
    <property type="project" value="UniProtKB-KW"/>
</dbReference>
<keyword evidence="2" id="KW-1003">Cell membrane</keyword>
<evidence type="ECO:0000256" key="5">
    <source>
        <dbReference type="ARBA" id="ARBA00022989"/>
    </source>
</evidence>
<accession>A0A1A6C5H7</accession>
<dbReference type="Pfam" id="PF00672">
    <property type="entry name" value="HAMP"/>
    <property type="match status" value="2"/>
</dbReference>
<evidence type="ECO:0000256" key="1">
    <source>
        <dbReference type="ARBA" id="ARBA00004429"/>
    </source>
</evidence>
<dbReference type="GO" id="GO:0004888">
    <property type="term" value="F:transmembrane signaling receptor activity"/>
    <property type="evidence" value="ECO:0007669"/>
    <property type="project" value="InterPro"/>
</dbReference>
<evidence type="ECO:0000259" key="13">
    <source>
        <dbReference type="PROSITE" id="PS50885"/>
    </source>
</evidence>
<feature type="transmembrane region" description="Helical" evidence="10">
    <location>
        <begin position="6"/>
        <end position="28"/>
    </location>
</feature>
<dbReference type="SMART" id="SM01049">
    <property type="entry name" value="Cache_2"/>
    <property type="match status" value="1"/>
</dbReference>
<evidence type="ECO:0000256" key="8">
    <source>
        <dbReference type="ARBA" id="ARBA00029447"/>
    </source>
</evidence>
<dbReference type="PANTHER" id="PTHR32089:SF119">
    <property type="entry name" value="METHYL-ACCEPTING CHEMOTAXIS PROTEIN CTPL"/>
    <property type="match status" value="1"/>
</dbReference>
<dbReference type="FunFam" id="1.10.287.950:FF:000001">
    <property type="entry name" value="Methyl-accepting chemotaxis sensory transducer"/>
    <property type="match status" value="1"/>
</dbReference>
<evidence type="ECO:0000256" key="6">
    <source>
        <dbReference type="ARBA" id="ARBA00023136"/>
    </source>
</evidence>
<dbReference type="InterPro" id="IPR004090">
    <property type="entry name" value="Chemotax_Me-accpt_rcpt"/>
</dbReference>
<feature type="transmembrane region" description="Helical" evidence="10">
    <location>
        <begin position="155"/>
        <end position="174"/>
    </location>
</feature>
<dbReference type="PROSITE" id="PS50192">
    <property type="entry name" value="T_SNARE"/>
    <property type="match status" value="1"/>
</dbReference>
<organism evidence="14 15">
    <name type="scientific">Acidihalobacter prosperus</name>
    <dbReference type="NCBI Taxonomy" id="160660"/>
    <lineage>
        <taxon>Bacteria</taxon>
        <taxon>Pseudomonadati</taxon>
        <taxon>Pseudomonadota</taxon>
        <taxon>Gammaproteobacteria</taxon>
        <taxon>Chromatiales</taxon>
        <taxon>Ectothiorhodospiraceae</taxon>
        <taxon>Acidihalobacter</taxon>
    </lineage>
</organism>
<evidence type="ECO:0000256" key="4">
    <source>
        <dbReference type="ARBA" id="ARBA00022692"/>
    </source>
</evidence>
<evidence type="ECO:0000256" key="3">
    <source>
        <dbReference type="ARBA" id="ARBA00022519"/>
    </source>
</evidence>
<sequence length="539" mass="58237">MNTIQGRLYFLGVAFMLLLVATTALSLWDADRHMLAEREGQVQREVQTAASLVQGFVNRVQSGEMSEAQAKQEAMKAVASLRYGRYGYFWINDMQPQMVMHPIKPALDGRDLSGFKDANGKPVYDDIVDLVQRKGSGFIHYVWPLPGHTQPVDKVAYVTAVPAWGWVIGSGLYLVDLEQAFQAQMLQYGLVALAALVIGLLLVAWLGRSVTRPLGLVTERLAEIAAGEGDLTQRLDEHREDEVGALARAFNRFVDRIQQLIRQVSGSTAQLAAAAEELSATSDETRGHVRRQQSETDQVAAAMNQMSATVQEVARHANEAAQAARAADGEARQGRQVVGQTVGAIDALATEVEQAAQVIQALESDSEQIGRVLEVISGISEQTNLLALNAAIEAARAGEQGRGFAVVADEVRTLARRTQDSTEEIRGMIERLQVGARNAVTVMDSGRDRAHAGVGQARAADQSLDAITRSVARINDMNALIASAAEEQSSVASEIDRNVNNISQVTQQTSAGSEQTASASEELARLAAQLQSLIGQFRI</sequence>
<name>A0A1A6C5H7_9GAMM</name>
<dbReference type="CDD" id="cd11386">
    <property type="entry name" value="MCP_signal"/>
    <property type="match status" value="1"/>
</dbReference>
<feature type="domain" description="Methyl-accepting transducer" evidence="11">
    <location>
        <begin position="267"/>
        <end position="503"/>
    </location>
</feature>
<dbReference type="InterPro" id="IPR003660">
    <property type="entry name" value="HAMP_dom"/>
</dbReference>
<keyword evidence="5 10" id="KW-1133">Transmembrane helix</keyword>
<dbReference type="GO" id="GO:0006935">
    <property type="term" value="P:chemotaxis"/>
    <property type="evidence" value="ECO:0007669"/>
    <property type="project" value="InterPro"/>
</dbReference>
<dbReference type="PROSITE" id="PS50885">
    <property type="entry name" value="HAMP"/>
    <property type="match status" value="1"/>
</dbReference>
<dbReference type="Gene3D" id="1.10.287.950">
    <property type="entry name" value="Methyl-accepting chemotaxis protein"/>
    <property type="match status" value="1"/>
</dbReference>
<feature type="domain" description="T-SNARE coiled-coil homology" evidence="12">
    <location>
        <begin position="454"/>
        <end position="516"/>
    </location>
</feature>
<dbReference type="SUPFAM" id="SSF58104">
    <property type="entry name" value="Methyl-accepting chemotaxis protein (MCP) signaling domain"/>
    <property type="match status" value="1"/>
</dbReference>
<dbReference type="GO" id="GO:0005886">
    <property type="term" value="C:plasma membrane"/>
    <property type="evidence" value="ECO:0007669"/>
    <property type="project" value="UniProtKB-SubCell"/>
</dbReference>
<protein>
    <recommendedName>
        <fullName evidence="16">Chemotaxis protein</fullName>
    </recommendedName>
</protein>
<keyword evidence="15" id="KW-1185">Reference proteome</keyword>
<evidence type="ECO:0000259" key="12">
    <source>
        <dbReference type="PROSITE" id="PS50192"/>
    </source>
</evidence>
<dbReference type="PRINTS" id="PR00260">
    <property type="entry name" value="CHEMTRNSDUCR"/>
</dbReference>
<evidence type="ECO:0000256" key="7">
    <source>
        <dbReference type="ARBA" id="ARBA00023224"/>
    </source>
</evidence>
<keyword evidence="7 9" id="KW-0807">Transducer</keyword>
<evidence type="ECO:0000256" key="10">
    <source>
        <dbReference type="SAM" id="Phobius"/>
    </source>
</evidence>
<comment type="subcellular location">
    <subcellularLocation>
        <location evidence="1">Cell inner membrane</location>
        <topology evidence="1">Multi-pass membrane protein</topology>
    </subcellularLocation>
</comment>
<dbReference type="InterPro" id="IPR033480">
    <property type="entry name" value="sCache_2"/>
</dbReference>
<dbReference type="Gene3D" id="3.30.450.20">
    <property type="entry name" value="PAS domain"/>
    <property type="match status" value="1"/>
</dbReference>
<dbReference type="InterPro" id="IPR004089">
    <property type="entry name" value="MCPsignal_dom"/>
</dbReference>
<dbReference type="InterPro" id="IPR000727">
    <property type="entry name" value="T_SNARE_dom"/>
</dbReference>
<gene>
    <name evidence="14" type="ORF">Thpro_020867</name>
</gene>
<dbReference type="CDD" id="cd06225">
    <property type="entry name" value="HAMP"/>
    <property type="match status" value="1"/>
</dbReference>
<dbReference type="SMART" id="SM00283">
    <property type="entry name" value="MA"/>
    <property type="match status" value="1"/>
</dbReference>
<comment type="similarity">
    <text evidence="8">Belongs to the methyl-accepting chemotaxis (MCP) protein family.</text>
</comment>
<feature type="domain" description="HAMP" evidence="13">
    <location>
        <begin position="208"/>
        <end position="262"/>
    </location>
</feature>
<dbReference type="Pfam" id="PF17200">
    <property type="entry name" value="sCache_2"/>
    <property type="match status" value="1"/>
</dbReference>
<feature type="transmembrane region" description="Helical" evidence="10">
    <location>
        <begin position="186"/>
        <end position="206"/>
    </location>
</feature>
<comment type="caution">
    <text evidence="14">The sequence shown here is derived from an EMBL/GenBank/DDBJ whole genome shotgun (WGS) entry which is preliminary data.</text>
</comment>
<reference evidence="14 15" key="1">
    <citation type="journal article" date="2014" name="Genome Announc.">
        <title>Draft Genome Sequence of the Iron-Oxidizing, Acidophilic, and Halotolerant 'Thiobacillus prosperus' Type Strain DSM 5130.</title>
        <authorList>
            <person name="Ossandon F.J."/>
            <person name="Cardenas J.P."/>
            <person name="Corbett M."/>
            <person name="Quatrini R."/>
            <person name="Holmes D.S."/>
            <person name="Watkin E."/>
        </authorList>
    </citation>
    <scope>NUCLEOTIDE SEQUENCE [LARGE SCALE GENOMIC DNA]</scope>
    <source>
        <strain evidence="14 15">DSM 5130</strain>
    </source>
</reference>
<evidence type="ECO:0000259" key="11">
    <source>
        <dbReference type="PROSITE" id="PS50111"/>
    </source>
</evidence>
<keyword evidence="4 10" id="KW-0812">Transmembrane</keyword>
<dbReference type="SMART" id="SM00304">
    <property type="entry name" value="HAMP"/>
    <property type="match status" value="2"/>
</dbReference>
<dbReference type="PANTHER" id="PTHR32089">
    <property type="entry name" value="METHYL-ACCEPTING CHEMOTAXIS PROTEIN MCPB"/>
    <property type="match status" value="1"/>
</dbReference>
<dbReference type="PROSITE" id="PS50111">
    <property type="entry name" value="CHEMOTAXIS_TRANSDUC_2"/>
    <property type="match status" value="1"/>
</dbReference>
<evidence type="ECO:0000256" key="2">
    <source>
        <dbReference type="ARBA" id="ARBA00022475"/>
    </source>
</evidence>
<evidence type="ECO:0008006" key="16">
    <source>
        <dbReference type="Google" id="ProtNLM"/>
    </source>
</evidence>
<evidence type="ECO:0000313" key="14">
    <source>
        <dbReference type="EMBL" id="OBS09817.1"/>
    </source>
</evidence>
<evidence type="ECO:0000313" key="15">
    <source>
        <dbReference type="Proteomes" id="UP000029273"/>
    </source>
</evidence>
<dbReference type="Pfam" id="PF00015">
    <property type="entry name" value="MCPsignal"/>
    <property type="match status" value="1"/>
</dbReference>
<proteinExistence type="inferred from homology"/>